<dbReference type="EMBL" id="GECU01034374">
    <property type="protein sequence ID" value="JAS73332.1"/>
    <property type="molecule type" value="Transcribed_RNA"/>
</dbReference>
<accession>A0A1B6HFA0</accession>
<reference evidence="2" key="1">
    <citation type="submission" date="2015-11" db="EMBL/GenBank/DDBJ databases">
        <title>De novo transcriptome assembly of four potential Pierce s Disease insect vectors from Arizona vineyards.</title>
        <authorList>
            <person name="Tassone E.E."/>
        </authorList>
    </citation>
    <scope>NUCLEOTIDE SEQUENCE</scope>
</reference>
<dbReference type="InterPro" id="IPR050180">
    <property type="entry name" value="RNR_Ribonuclease"/>
</dbReference>
<dbReference type="PANTHER" id="PTHR23355:SF9">
    <property type="entry name" value="DIS3-LIKE EXONUCLEASE 2"/>
    <property type="match status" value="1"/>
</dbReference>
<feature type="compositionally biased region" description="Basic residues" evidence="1">
    <location>
        <begin position="46"/>
        <end position="59"/>
    </location>
</feature>
<name>A0A1B6HFA0_9HEMI</name>
<evidence type="ECO:0000256" key="1">
    <source>
        <dbReference type="SAM" id="MobiDB-lite"/>
    </source>
</evidence>
<dbReference type="Gene3D" id="2.40.50.690">
    <property type="match status" value="1"/>
</dbReference>
<feature type="region of interest" description="Disordered" evidence="1">
    <location>
        <begin position="36"/>
        <end position="71"/>
    </location>
</feature>
<dbReference type="GO" id="GO:0006402">
    <property type="term" value="P:mRNA catabolic process"/>
    <property type="evidence" value="ECO:0007669"/>
    <property type="project" value="TreeGrafter"/>
</dbReference>
<dbReference type="InterPro" id="IPR012340">
    <property type="entry name" value="NA-bd_OB-fold"/>
</dbReference>
<proteinExistence type="predicted"/>
<dbReference type="AlphaFoldDB" id="A0A1B6HFA0"/>
<feature type="non-terminal residue" evidence="2">
    <location>
        <position position="273"/>
    </location>
</feature>
<organism evidence="2">
    <name type="scientific">Homalodisca liturata</name>
    <dbReference type="NCBI Taxonomy" id="320908"/>
    <lineage>
        <taxon>Eukaryota</taxon>
        <taxon>Metazoa</taxon>
        <taxon>Ecdysozoa</taxon>
        <taxon>Arthropoda</taxon>
        <taxon>Hexapoda</taxon>
        <taxon>Insecta</taxon>
        <taxon>Pterygota</taxon>
        <taxon>Neoptera</taxon>
        <taxon>Paraneoptera</taxon>
        <taxon>Hemiptera</taxon>
        <taxon>Auchenorrhyncha</taxon>
        <taxon>Membracoidea</taxon>
        <taxon>Cicadellidae</taxon>
        <taxon>Cicadellinae</taxon>
        <taxon>Proconiini</taxon>
        <taxon>Homalodisca</taxon>
    </lineage>
</organism>
<feature type="compositionally biased region" description="Basic and acidic residues" evidence="1">
    <location>
        <begin position="163"/>
        <end position="182"/>
    </location>
</feature>
<evidence type="ECO:0000313" key="2">
    <source>
        <dbReference type="EMBL" id="JAS73332.1"/>
    </source>
</evidence>
<evidence type="ECO:0008006" key="3">
    <source>
        <dbReference type="Google" id="ProtNLM"/>
    </source>
</evidence>
<protein>
    <recommendedName>
        <fullName evidence="3">Rrp44-like cold shock domain-containing protein</fullName>
    </recommendedName>
</protein>
<dbReference type="PANTHER" id="PTHR23355">
    <property type="entry name" value="RIBONUCLEASE"/>
    <property type="match status" value="1"/>
</dbReference>
<gene>
    <name evidence="2" type="ORF">g.25423</name>
</gene>
<dbReference type="GO" id="GO:0000175">
    <property type="term" value="F:3'-5'-RNA exonuclease activity"/>
    <property type="evidence" value="ECO:0007669"/>
    <property type="project" value="TreeGrafter"/>
</dbReference>
<dbReference type="SUPFAM" id="SSF50249">
    <property type="entry name" value="Nucleic acid-binding proteins"/>
    <property type="match status" value="1"/>
</dbReference>
<feature type="region of interest" description="Disordered" evidence="1">
    <location>
        <begin position="163"/>
        <end position="200"/>
    </location>
</feature>
<dbReference type="GO" id="GO:0000932">
    <property type="term" value="C:P-body"/>
    <property type="evidence" value="ECO:0007669"/>
    <property type="project" value="TreeGrafter"/>
</dbReference>
<sequence length="273" mass="30645">MDSEGPQGSTLVYSPSSSHINLRTSLCFTATSVESSNLLDGTGNKVKSKKKRPKHKSKNAVKELHDPTSDTVQSECNDLIQLTTESADVFTSAGLFFQINEAQQMMEKLQTEVVGKEKPKRVRKRKKNKAEDQVDEGAMCTTIVQEVESLVEIGNVLKDKGKNMHQHQEKLLSESPRKHEPYFPDNTRTPAKKKSNAKKKVENQVFEPYLTEEEVEKGLADKTMVAGPIRINPRCYKEAYIPSEGDEKDIMIEGLKDRNRALEGDEVVVLINP</sequence>